<dbReference type="RefSeq" id="WP_217069487.1">
    <property type="nucleotide sequence ID" value="NZ_JAHQCS010000184.1"/>
</dbReference>
<organism evidence="1 2">
    <name type="scientific">Evansella tamaricis</name>
    <dbReference type="NCBI Taxonomy" id="2069301"/>
    <lineage>
        <taxon>Bacteria</taxon>
        <taxon>Bacillati</taxon>
        <taxon>Bacillota</taxon>
        <taxon>Bacilli</taxon>
        <taxon>Bacillales</taxon>
        <taxon>Bacillaceae</taxon>
        <taxon>Evansella</taxon>
    </lineage>
</organism>
<dbReference type="Proteomes" id="UP000784880">
    <property type="component" value="Unassembled WGS sequence"/>
</dbReference>
<proteinExistence type="predicted"/>
<evidence type="ECO:0000313" key="1">
    <source>
        <dbReference type="EMBL" id="MBU9714700.1"/>
    </source>
</evidence>
<keyword evidence="2" id="KW-1185">Reference proteome</keyword>
<protein>
    <submittedName>
        <fullName evidence="1">Uncharacterized protein</fullName>
    </submittedName>
</protein>
<comment type="caution">
    <text evidence="1">The sequence shown here is derived from an EMBL/GenBank/DDBJ whole genome shotgun (WGS) entry which is preliminary data.</text>
</comment>
<accession>A0ABS6JLZ6</accession>
<dbReference type="EMBL" id="JAHQCS010000184">
    <property type="protein sequence ID" value="MBU9714700.1"/>
    <property type="molecule type" value="Genomic_DNA"/>
</dbReference>
<name>A0ABS6JLZ6_9BACI</name>
<sequence length="154" mass="19021">MKKFQTITLLFSLIMIIIFPISTIAEDSSDDDIDKECEMNQDIKHRHKDMWIHIQFYYELLLDKYHPELKTEWKEIMRERETILKKWKELKKEGKEFDHSMISEEWKEKHQQYHEAFLEAVKIRDDEKIKSLLPKLLELQKSWNRDQKRVLQEE</sequence>
<evidence type="ECO:0000313" key="2">
    <source>
        <dbReference type="Proteomes" id="UP000784880"/>
    </source>
</evidence>
<gene>
    <name evidence="1" type="ORF">KS419_23420</name>
</gene>
<reference evidence="1 2" key="1">
    <citation type="submission" date="2021-06" db="EMBL/GenBank/DDBJ databases">
        <title>Bacillus sp. RD4P76, an endophyte from a halophyte.</title>
        <authorList>
            <person name="Sun J.-Q."/>
        </authorList>
    </citation>
    <scope>NUCLEOTIDE SEQUENCE [LARGE SCALE GENOMIC DNA]</scope>
    <source>
        <strain evidence="1 2">CGMCC 1.15917</strain>
    </source>
</reference>